<keyword evidence="5" id="KW-0029">Amino-acid transport</keyword>
<gene>
    <name evidence="7" type="ORF">TQ39_16980</name>
</gene>
<organism evidence="7 8">
    <name type="scientific">Ruthenibacterium lactatiformans</name>
    <dbReference type="NCBI Taxonomy" id="1550024"/>
    <lineage>
        <taxon>Bacteria</taxon>
        <taxon>Bacillati</taxon>
        <taxon>Bacillota</taxon>
        <taxon>Clostridia</taxon>
        <taxon>Eubacteriales</taxon>
        <taxon>Oscillospiraceae</taxon>
        <taxon>Ruthenibacterium</taxon>
    </lineage>
</organism>
<dbReference type="GO" id="GO:0016887">
    <property type="term" value="F:ATP hydrolysis activity"/>
    <property type="evidence" value="ECO:0007669"/>
    <property type="project" value="InterPro"/>
</dbReference>
<evidence type="ECO:0000256" key="5">
    <source>
        <dbReference type="ARBA" id="ARBA00022970"/>
    </source>
</evidence>
<dbReference type="PATRIC" id="fig|1550024.3.peg.3870"/>
<evidence type="ECO:0000259" key="6">
    <source>
        <dbReference type="PROSITE" id="PS50893"/>
    </source>
</evidence>
<evidence type="ECO:0000313" key="8">
    <source>
        <dbReference type="Proteomes" id="UP000032483"/>
    </source>
</evidence>
<dbReference type="PROSITE" id="PS50893">
    <property type="entry name" value="ABC_TRANSPORTER_2"/>
    <property type="match status" value="1"/>
</dbReference>
<dbReference type="GeneID" id="42858237"/>
<dbReference type="CDD" id="cd03224">
    <property type="entry name" value="ABC_TM1139_LivF_branched"/>
    <property type="match status" value="1"/>
</dbReference>
<dbReference type="InterPro" id="IPR017871">
    <property type="entry name" value="ABC_transporter-like_CS"/>
</dbReference>
<dbReference type="GO" id="GO:0015807">
    <property type="term" value="P:L-amino acid transport"/>
    <property type="evidence" value="ECO:0007669"/>
    <property type="project" value="TreeGrafter"/>
</dbReference>
<feature type="domain" description="ABC transporter" evidence="6">
    <location>
        <begin position="7"/>
        <end position="239"/>
    </location>
</feature>
<keyword evidence="2" id="KW-0813">Transport</keyword>
<protein>
    <submittedName>
        <fullName evidence="7">ABC transporter ATP-binding protein</fullName>
    </submittedName>
</protein>
<dbReference type="InterPro" id="IPR027417">
    <property type="entry name" value="P-loop_NTPase"/>
</dbReference>
<keyword evidence="4 7" id="KW-0067">ATP-binding</keyword>
<dbReference type="GO" id="GO:0015658">
    <property type="term" value="F:branched-chain amino acid transmembrane transporter activity"/>
    <property type="evidence" value="ECO:0007669"/>
    <property type="project" value="TreeGrafter"/>
</dbReference>
<dbReference type="SUPFAM" id="SSF52540">
    <property type="entry name" value="P-loop containing nucleoside triphosphate hydrolases"/>
    <property type="match status" value="1"/>
</dbReference>
<dbReference type="InterPro" id="IPR052156">
    <property type="entry name" value="BCAA_Transport_ATP-bd_LivF"/>
</dbReference>
<dbReference type="Pfam" id="PF00005">
    <property type="entry name" value="ABC_tran"/>
    <property type="match status" value="1"/>
</dbReference>
<keyword evidence="8" id="KW-1185">Reference proteome</keyword>
<comment type="caution">
    <text evidence="7">The sequence shown here is derived from an EMBL/GenBank/DDBJ whole genome shotgun (WGS) entry which is preliminary data.</text>
</comment>
<evidence type="ECO:0000256" key="1">
    <source>
        <dbReference type="ARBA" id="ARBA00005417"/>
    </source>
</evidence>
<dbReference type="AlphaFoldDB" id="A0A0D8IWI0"/>
<sequence length="240" mass="26389">MPNKILLDIKDLDVYYGGIHALHRINMVVEQGEIVSIIGANGAGKSTLLNTIAGDKDKKNGAIIFEGAPAPTRAHQSVERGIVLVPEGRRIFVNLTVKENLRAGAFLEKRNGIVNDLYTEVFDLFPRLKERQNQMGGTLSGGEQQMLAVGRAMMARPKLMMLDEPSLGLAPIVIDEMFEKIQQINRDLGTTILLVEQNAFIALEVAHRGYVLSVGHIAMQGNARDLMEDPTVQTTYLGIK</sequence>
<keyword evidence="3" id="KW-0547">Nucleotide-binding</keyword>
<dbReference type="PROSITE" id="PS00211">
    <property type="entry name" value="ABC_TRANSPORTER_1"/>
    <property type="match status" value="1"/>
</dbReference>
<dbReference type="PANTHER" id="PTHR43820:SF4">
    <property type="entry name" value="HIGH-AFFINITY BRANCHED-CHAIN AMINO ACID TRANSPORT ATP-BINDING PROTEIN LIVF"/>
    <property type="match status" value="1"/>
</dbReference>
<comment type="similarity">
    <text evidence="1">Belongs to the ABC transporter superfamily.</text>
</comment>
<dbReference type="EMBL" id="JXXK01000035">
    <property type="protein sequence ID" value="KJF38636.1"/>
    <property type="molecule type" value="Genomic_DNA"/>
</dbReference>
<name>A0A0D8IWI0_9FIRM</name>
<evidence type="ECO:0000256" key="2">
    <source>
        <dbReference type="ARBA" id="ARBA00022448"/>
    </source>
</evidence>
<dbReference type="SMART" id="SM00382">
    <property type="entry name" value="AAA"/>
    <property type="match status" value="1"/>
</dbReference>
<reference evidence="7" key="1">
    <citation type="submission" date="2015-02" db="EMBL/GenBank/DDBJ databases">
        <title>A novel member of the family Ruminococcaceae isolated from human feces.</title>
        <authorList>
            <person name="Shkoporov A.N."/>
            <person name="Chaplin A.V."/>
            <person name="Motuzova O.V."/>
            <person name="Kafarskaia L.I."/>
            <person name="Khokhlova E.V."/>
            <person name="Efimov B.A."/>
        </authorList>
    </citation>
    <scope>NUCLEOTIDE SEQUENCE [LARGE SCALE GENOMIC DNA]</scope>
    <source>
        <strain evidence="7">585-1</strain>
    </source>
</reference>
<dbReference type="GO" id="GO:0005524">
    <property type="term" value="F:ATP binding"/>
    <property type="evidence" value="ECO:0007669"/>
    <property type="project" value="UniProtKB-KW"/>
</dbReference>
<proteinExistence type="inferred from homology"/>
<dbReference type="Gene3D" id="3.40.50.300">
    <property type="entry name" value="P-loop containing nucleotide triphosphate hydrolases"/>
    <property type="match status" value="1"/>
</dbReference>
<evidence type="ECO:0000256" key="4">
    <source>
        <dbReference type="ARBA" id="ARBA00022840"/>
    </source>
</evidence>
<accession>A0A0D8IWI0</accession>
<dbReference type="InterPro" id="IPR003439">
    <property type="entry name" value="ABC_transporter-like_ATP-bd"/>
</dbReference>
<dbReference type="Proteomes" id="UP000032483">
    <property type="component" value="Unassembled WGS sequence"/>
</dbReference>
<evidence type="ECO:0000313" key="7">
    <source>
        <dbReference type="EMBL" id="KJF38636.1"/>
    </source>
</evidence>
<dbReference type="PANTHER" id="PTHR43820">
    <property type="entry name" value="HIGH-AFFINITY BRANCHED-CHAIN AMINO ACID TRANSPORT ATP-BINDING PROTEIN LIVF"/>
    <property type="match status" value="1"/>
</dbReference>
<dbReference type="RefSeq" id="WP_009322666.1">
    <property type="nucleotide sequence ID" value="NZ_CAUGKH010000057.1"/>
</dbReference>
<evidence type="ECO:0000256" key="3">
    <source>
        <dbReference type="ARBA" id="ARBA00022741"/>
    </source>
</evidence>
<dbReference type="InterPro" id="IPR003593">
    <property type="entry name" value="AAA+_ATPase"/>
</dbReference>